<reference evidence="2" key="1">
    <citation type="submission" date="2021-10" db="EMBL/GenBank/DDBJ databases">
        <title>Streptomonospora sp. nov., isolated from mangrove soil.</title>
        <authorList>
            <person name="Chen X."/>
            <person name="Ge X."/>
            <person name="Liu W."/>
        </authorList>
    </citation>
    <scope>NUCLEOTIDE SEQUENCE</scope>
    <source>
        <strain evidence="2">S1-112</strain>
    </source>
</reference>
<dbReference type="InterPro" id="IPR010982">
    <property type="entry name" value="Lambda_DNA-bd_dom_sf"/>
</dbReference>
<dbReference type="Pfam" id="PF19054">
    <property type="entry name" value="DUF5753"/>
    <property type="match status" value="1"/>
</dbReference>
<dbReference type="InterPro" id="IPR001387">
    <property type="entry name" value="Cro/C1-type_HTH"/>
</dbReference>
<evidence type="ECO:0000313" key="3">
    <source>
        <dbReference type="Proteomes" id="UP001140076"/>
    </source>
</evidence>
<dbReference type="EMBL" id="JAJAQC010000029">
    <property type="protein sequence ID" value="MDA0566038.1"/>
    <property type="molecule type" value="Genomic_DNA"/>
</dbReference>
<dbReference type="CDD" id="cd00093">
    <property type="entry name" value="HTH_XRE"/>
    <property type="match status" value="1"/>
</dbReference>
<dbReference type="Proteomes" id="UP001140076">
    <property type="component" value="Unassembled WGS sequence"/>
</dbReference>
<evidence type="ECO:0000259" key="1">
    <source>
        <dbReference type="PROSITE" id="PS50943"/>
    </source>
</evidence>
<evidence type="ECO:0000313" key="2">
    <source>
        <dbReference type="EMBL" id="MDA0566038.1"/>
    </source>
</evidence>
<name>A0A9X3SEM4_9ACTN</name>
<dbReference type="RefSeq" id="WP_270073298.1">
    <property type="nucleotide sequence ID" value="NZ_JAJAQC010000029.1"/>
</dbReference>
<dbReference type="SUPFAM" id="SSF47413">
    <property type="entry name" value="lambda repressor-like DNA-binding domains"/>
    <property type="match status" value="1"/>
</dbReference>
<comment type="caution">
    <text evidence="2">The sequence shown here is derived from an EMBL/GenBank/DDBJ whole genome shotgun (WGS) entry which is preliminary data.</text>
</comment>
<gene>
    <name evidence="2" type="ORF">LG943_17200</name>
</gene>
<dbReference type="AlphaFoldDB" id="A0A9X3SEM4"/>
<keyword evidence="3" id="KW-1185">Reference proteome</keyword>
<dbReference type="GO" id="GO:0003677">
    <property type="term" value="F:DNA binding"/>
    <property type="evidence" value="ECO:0007669"/>
    <property type="project" value="InterPro"/>
</dbReference>
<accession>A0A9X3SEM4</accession>
<dbReference type="PROSITE" id="PS50943">
    <property type="entry name" value="HTH_CROC1"/>
    <property type="match status" value="1"/>
</dbReference>
<sequence>MVERTNPKWVRFGRELRRIRDQSGLSQQQLGREISVSHAMISAMERGARGARREHVERIDQVLSTGGTLVRALERLSEHNGFPTWFRGVVSLEQQATEIKSFQPLLVHGLLQTEDYARTILRDGRPMDTDAEIEELVQARMARQSILASDHAPLLLLVLDETAIQRPVGGPRIMRAQLDHLLEASESSRVTLQIVPLATENNPGLSGPFTLLYVQGADILYMETPLSGAPVEALEEVSQYARLLGDIRGVALPPRESRKLIEAARGEFT</sequence>
<proteinExistence type="predicted"/>
<dbReference type="Pfam" id="PF13560">
    <property type="entry name" value="HTH_31"/>
    <property type="match status" value="1"/>
</dbReference>
<dbReference type="InterPro" id="IPR043917">
    <property type="entry name" value="DUF5753"/>
</dbReference>
<feature type="domain" description="HTH cro/C1-type" evidence="1">
    <location>
        <begin position="16"/>
        <end position="69"/>
    </location>
</feature>
<dbReference type="SMART" id="SM00530">
    <property type="entry name" value="HTH_XRE"/>
    <property type="match status" value="1"/>
</dbReference>
<dbReference type="Gene3D" id="1.10.260.40">
    <property type="entry name" value="lambda repressor-like DNA-binding domains"/>
    <property type="match status" value="1"/>
</dbReference>
<protein>
    <submittedName>
        <fullName evidence="2">Helix-turn-helix domain-containing protein</fullName>
    </submittedName>
</protein>
<organism evidence="2 3">
    <name type="scientific">Streptomonospora mangrovi</name>
    <dbReference type="NCBI Taxonomy" id="2883123"/>
    <lineage>
        <taxon>Bacteria</taxon>
        <taxon>Bacillati</taxon>
        <taxon>Actinomycetota</taxon>
        <taxon>Actinomycetes</taxon>
        <taxon>Streptosporangiales</taxon>
        <taxon>Nocardiopsidaceae</taxon>
        <taxon>Streptomonospora</taxon>
    </lineage>
</organism>